<sequence length="324" mass="36419">MGVIGILWSALRYAGPIYRQSYPPKPEFSTSQIPDLTGRVIIVTGGNAGIGKETIRVLLEHNAKVYMASRDRKKAEAAIEELKKTTGREALFLELNLANLASVRKAAETFLTQEKELHVLFNNAGIYDAPTDWLTDDGYDMTFGVNVVGHFLLTQLLMPALEAGKDTSPDHYSRIIWLSSFGSYLSTLHWDTLKDTPQRKKVRPEALYAQSKFAALLLARECAKRFGDQGILSLSVNPGNIQTEIFRHVPKVDLTLTTLVFRQHPIEYGALTQLWAGTMPEALKHNGEYVVPWARIADRARAEAYDDELCAQLWKWLEKEVEGK</sequence>
<dbReference type="AlphaFoldDB" id="S8FV37"/>
<reference evidence="2 3" key="1">
    <citation type="journal article" date="2012" name="Science">
        <title>The Paleozoic origin of enzymatic lignin decomposition reconstructed from 31 fungal genomes.</title>
        <authorList>
            <person name="Floudas D."/>
            <person name="Binder M."/>
            <person name="Riley R."/>
            <person name="Barry K."/>
            <person name="Blanchette R.A."/>
            <person name="Henrissat B."/>
            <person name="Martinez A.T."/>
            <person name="Otillar R."/>
            <person name="Spatafora J.W."/>
            <person name="Yadav J.S."/>
            <person name="Aerts A."/>
            <person name="Benoit I."/>
            <person name="Boyd A."/>
            <person name="Carlson A."/>
            <person name="Copeland A."/>
            <person name="Coutinho P.M."/>
            <person name="de Vries R.P."/>
            <person name="Ferreira P."/>
            <person name="Findley K."/>
            <person name="Foster B."/>
            <person name="Gaskell J."/>
            <person name="Glotzer D."/>
            <person name="Gorecki P."/>
            <person name="Heitman J."/>
            <person name="Hesse C."/>
            <person name="Hori C."/>
            <person name="Igarashi K."/>
            <person name="Jurgens J.A."/>
            <person name="Kallen N."/>
            <person name="Kersten P."/>
            <person name="Kohler A."/>
            <person name="Kuees U."/>
            <person name="Kumar T.K.A."/>
            <person name="Kuo A."/>
            <person name="LaButti K."/>
            <person name="Larrondo L.F."/>
            <person name="Lindquist E."/>
            <person name="Ling A."/>
            <person name="Lombard V."/>
            <person name="Lucas S."/>
            <person name="Lundell T."/>
            <person name="Martin R."/>
            <person name="McLaughlin D.J."/>
            <person name="Morgenstern I."/>
            <person name="Morin E."/>
            <person name="Murat C."/>
            <person name="Nagy L.G."/>
            <person name="Nolan M."/>
            <person name="Ohm R.A."/>
            <person name="Patyshakuliyeva A."/>
            <person name="Rokas A."/>
            <person name="Ruiz-Duenas F.J."/>
            <person name="Sabat G."/>
            <person name="Salamov A."/>
            <person name="Samejima M."/>
            <person name="Schmutz J."/>
            <person name="Slot J.C."/>
            <person name="St John F."/>
            <person name="Stenlid J."/>
            <person name="Sun H."/>
            <person name="Sun S."/>
            <person name="Syed K."/>
            <person name="Tsang A."/>
            <person name="Wiebenga A."/>
            <person name="Young D."/>
            <person name="Pisabarro A."/>
            <person name="Eastwood D.C."/>
            <person name="Martin F."/>
            <person name="Cullen D."/>
            <person name="Grigoriev I.V."/>
            <person name="Hibbett D.S."/>
        </authorList>
    </citation>
    <scope>NUCLEOTIDE SEQUENCE</scope>
    <source>
        <strain evidence="3">FP-58527</strain>
    </source>
</reference>
<dbReference type="EMBL" id="KE504137">
    <property type="protein sequence ID" value="EPT02095.1"/>
    <property type="molecule type" value="Genomic_DNA"/>
</dbReference>
<dbReference type="Gene3D" id="3.40.50.720">
    <property type="entry name" value="NAD(P)-binding Rossmann-like Domain"/>
    <property type="match status" value="1"/>
</dbReference>
<protein>
    <submittedName>
        <fullName evidence="2">NAD-binding protein</fullName>
    </submittedName>
</protein>
<dbReference type="SUPFAM" id="SSF51735">
    <property type="entry name" value="NAD(P)-binding Rossmann-fold domains"/>
    <property type="match status" value="1"/>
</dbReference>
<keyword evidence="3" id="KW-1185">Reference proteome</keyword>
<dbReference type="FunCoup" id="S8FV37">
    <property type="interactions" value="163"/>
</dbReference>
<evidence type="ECO:0000256" key="1">
    <source>
        <dbReference type="ARBA" id="ARBA00023002"/>
    </source>
</evidence>
<dbReference type="GO" id="GO:0016491">
    <property type="term" value="F:oxidoreductase activity"/>
    <property type="evidence" value="ECO:0007669"/>
    <property type="project" value="UniProtKB-KW"/>
</dbReference>
<name>S8FV37_FOMSC</name>
<dbReference type="STRING" id="743788.S8FV37"/>
<gene>
    <name evidence="2" type="ORF">FOMPIDRAFT_88757</name>
</gene>
<keyword evidence="1" id="KW-0560">Oxidoreductase</keyword>
<dbReference type="PANTHER" id="PTHR43157">
    <property type="entry name" value="PHOSPHATIDYLINOSITOL-GLYCAN BIOSYNTHESIS CLASS F PROTEIN-RELATED"/>
    <property type="match status" value="1"/>
</dbReference>
<dbReference type="InterPro" id="IPR002347">
    <property type="entry name" value="SDR_fam"/>
</dbReference>
<evidence type="ECO:0000313" key="2">
    <source>
        <dbReference type="EMBL" id="EPT02095.1"/>
    </source>
</evidence>
<dbReference type="OrthoDB" id="191139at2759"/>
<dbReference type="Proteomes" id="UP000015241">
    <property type="component" value="Unassembled WGS sequence"/>
</dbReference>
<proteinExistence type="predicted"/>
<evidence type="ECO:0000313" key="3">
    <source>
        <dbReference type="Proteomes" id="UP000015241"/>
    </source>
</evidence>
<organism evidence="2 3">
    <name type="scientific">Fomitopsis schrenkii</name>
    <name type="common">Brown rot fungus</name>
    <dbReference type="NCBI Taxonomy" id="2126942"/>
    <lineage>
        <taxon>Eukaryota</taxon>
        <taxon>Fungi</taxon>
        <taxon>Dikarya</taxon>
        <taxon>Basidiomycota</taxon>
        <taxon>Agaricomycotina</taxon>
        <taxon>Agaricomycetes</taxon>
        <taxon>Polyporales</taxon>
        <taxon>Fomitopsis</taxon>
    </lineage>
</organism>
<dbReference type="Pfam" id="PF00106">
    <property type="entry name" value="adh_short"/>
    <property type="match status" value="1"/>
</dbReference>
<dbReference type="PANTHER" id="PTHR43157:SF31">
    <property type="entry name" value="PHOSPHATIDYLINOSITOL-GLYCAN BIOSYNTHESIS CLASS F PROTEIN"/>
    <property type="match status" value="1"/>
</dbReference>
<dbReference type="InParanoid" id="S8FV37"/>
<dbReference type="PRINTS" id="PR00081">
    <property type="entry name" value="GDHRDH"/>
</dbReference>
<accession>S8FV37</accession>
<dbReference type="HOGENOM" id="CLU_010194_44_6_1"/>
<dbReference type="InterPro" id="IPR036291">
    <property type="entry name" value="NAD(P)-bd_dom_sf"/>
</dbReference>
<dbReference type="eggNOG" id="KOG1208">
    <property type="taxonomic scope" value="Eukaryota"/>
</dbReference>